<dbReference type="Pfam" id="PF15458">
    <property type="entry name" value="NTR2"/>
    <property type="match status" value="1"/>
</dbReference>
<evidence type="ECO:0000313" key="3">
    <source>
        <dbReference type="Proteomes" id="UP000789342"/>
    </source>
</evidence>
<gene>
    <name evidence="2" type="ORF">AMORRO_LOCUS17910</name>
</gene>
<feature type="compositionally biased region" description="Acidic residues" evidence="1">
    <location>
        <begin position="16"/>
        <end position="26"/>
    </location>
</feature>
<comment type="caution">
    <text evidence="2">The sequence shown here is derived from an EMBL/GenBank/DDBJ whole genome shotgun (WGS) entry which is preliminary data.</text>
</comment>
<proteinExistence type="predicted"/>
<feature type="non-terminal residue" evidence="2">
    <location>
        <position position="104"/>
    </location>
</feature>
<reference evidence="2" key="1">
    <citation type="submission" date="2021-06" db="EMBL/GenBank/DDBJ databases">
        <authorList>
            <person name="Kallberg Y."/>
            <person name="Tangrot J."/>
            <person name="Rosling A."/>
        </authorList>
    </citation>
    <scope>NUCLEOTIDE SEQUENCE</scope>
    <source>
        <strain evidence="2">CL551</strain>
    </source>
</reference>
<dbReference type="OrthoDB" id="429427at2759"/>
<sequence length="104" mass="11941">VIPVSGKQLESRLVREDDETGDAEELEQYVEEKVALGKKAEKEQKRLRKAGIEERIMEVDFEEEDDEYIQWEMEAIKKGGHILHSLPPLPPKPFKTTLSVDPVP</sequence>
<name>A0A9N9JLR8_9GLOM</name>
<evidence type="ECO:0000256" key="1">
    <source>
        <dbReference type="SAM" id="MobiDB-lite"/>
    </source>
</evidence>
<dbReference type="AlphaFoldDB" id="A0A9N9JLR8"/>
<evidence type="ECO:0000313" key="2">
    <source>
        <dbReference type="EMBL" id="CAG8788173.1"/>
    </source>
</evidence>
<protein>
    <submittedName>
        <fullName evidence="2">18845_t:CDS:1</fullName>
    </submittedName>
</protein>
<dbReference type="InterPro" id="IPR028211">
    <property type="entry name" value="Ntr2"/>
</dbReference>
<feature type="region of interest" description="Disordered" evidence="1">
    <location>
        <begin position="1"/>
        <end position="26"/>
    </location>
</feature>
<feature type="non-terminal residue" evidence="2">
    <location>
        <position position="1"/>
    </location>
</feature>
<accession>A0A9N9JLR8</accession>
<dbReference type="Proteomes" id="UP000789342">
    <property type="component" value="Unassembled WGS sequence"/>
</dbReference>
<feature type="region of interest" description="Disordered" evidence="1">
    <location>
        <begin position="85"/>
        <end position="104"/>
    </location>
</feature>
<keyword evidence="3" id="KW-1185">Reference proteome</keyword>
<dbReference type="EMBL" id="CAJVPV010058748">
    <property type="protein sequence ID" value="CAG8788173.1"/>
    <property type="molecule type" value="Genomic_DNA"/>
</dbReference>
<dbReference type="GO" id="GO:0071008">
    <property type="term" value="C:U2-type post-mRNA release spliceosomal complex"/>
    <property type="evidence" value="ECO:0007669"/>
    <property type="project" value="InterPro"/>
</dbReference>
<organism evidence="2 3">
    <name type="scientific">Acaulospora morrowiae</name>
    <dbReference type="NCBI Taxonomy" id="94023"/>
    <lineage>
        <taxon>Eukaryota</taxon>
        <taxon>Fungi</taxon>
        <taxon>Fungi incertae sedis</taxon>
        <taxon>Mucoromycota</taxon>
        <taxon>Glomeromycotina</taxon>
        <taxon>Glomeromycetes</taxon>
        <taxon>Diversisporales</taxon>
        <taxon>Acaulosporaceae</taxon>
        <taxon>Acaulospora</taxon>
    </lineage>
</organism>
<dbReference type="GO" id="GO:0000390">
    <property type="term" value="P:spliceosomal complex disassembly"/>
    <property type="evidence" value="ECO:0007669"/>
    <property type="project" value="InterPro"/>
</dbReference>